<dbReference type="InterPro" id="IPR008780">
    <property type="entry name" value="Plasmodium_Vir"/>
</dbReference>
<evidence type="ECO:0000313" key="1">
    <source>
        <dbReference type="EMBL" id="SBS93177.1"/>
    </source>
</evidence>
<dbReference type="EMBL" id="FLQU01001481">
    <property type="protein sequence ID" value="SBS93177.1"/>
    <property type="molecule type" value="Genomic_DNA"/>
</dbReference>
<sequence>MTTSDASNCELTSEKHYSNLGSVTKKGPSKSFCNSDENLPNMCDDLKEFCWKLEENLKLFKEKVVPNDVKKSCTYINLWLQDQVINTVPSKNTIICISSLHSIWEKVKDTLADSIKNSCVAQLPPISIGSREKWKKMHDYNENCEYLKTAFKSKENCKEKYCKYVANISNIYNEFLHVCNGTNKQRCPEYWDIFKNNYEGASEIEEACNDIYQKLGYYKIKLSLFGSKIAPKADDMRKMWRNVQGVTNPASLLNPMKPSGGGNKMGLSYLPK</sequence>
<reference evidence="2" key="2">
    <citation type="submission" date="2016-05" db="EMBL/GenBank/DDBJ databases">
        <authorList>
            <person name="Lavstsen T."/>
            <person name="Jespersen J.S."/>
        </authorList>
    </citation>
    <scope>NUCLEOTIDE SEQUENCE [LARGE SCALE GENOMIC DNA]</scope>
</reference>
<dbReference type="AlphaFoldDB" id="A0A1A8X7M8"/>
<evidence type="ECO:0000313" key="3">
    <source>
        <dbReference type="Proteomes" id="UP000078546"/>
    </source>
</evidence>
<name>A0A1A8X7M8_PLAOA</name>
<evidence type="ECO:0000313" key="4">
    <source>
        <dbReference type="Proteomes" id="UP000078560"/>
    </source>
</evidence>
<proteinExistence type="predicted"/>
<dbReference type="Proteomes" id="UP000078546">
    <property type="component" value="Unassembled WGS sequence"/>
</dbReference>
<dbReference type="Pfam" id="PF05795">
    <property type="entry name" value="Plasmodium_Vir"/>
    <property type="match status" value="1"/>
</dbReference>
<evidence type="ECO:0000313" key="2">
    <source>
        <dbReference type="EMBL" id="SBT00244.1"/>
    </source>
</evidence>
<accession>A0A1A8X7M8</accession>
<reference evidence="3 4" key="1">
    <citation type="submission" date="2016-05" db="EMBL/GenBank/DDBJ databases">
        <authorList>
            <person name="Naeem Raeece"/>
        </authorList>
    </citation>
    <scope>NUCLEOTIDE SEQUENCE [LARGE SCALE GENOMIC DNA]</scope>
</reference>
<dbReference type="Proteomes" id="UP000078560">
    <property type="component" value="Unassembled WGS sequence"/>
</dbReference>
<dbReference type="EMBL" id="FLQV01001801">
    <property type="protein sequence ID" value="SBT00244.1"/>
    <property type="molecule type" value="Genomic_DNA"/>
</dbReference>
<protein>
    <submittedName>
        <fullName evidence="2">PIR Superfamily Protein</fullName>
    </submittedName>
</protein>
<gene>
    <name evidence="2" type="ORF">POVCU1_058640</name>
    <name evidence="1" type="ORF">POVCU2_0079470</name>
</gene>
<organism evidence="2 3">
    <name type="scientific">Plasmodium ovale curtisi</name>
    <dbReference type="NCBI Taxonomy" id="864141"/>
    <lineage>
        <taxon>Eukaryota</taxon>
        <taxon>Sar</taxon>
        <taxon>Alveolata</taxon>
        <taxon>Apicomplexa</taxon>
        <taxon>Aconoidasida</taxon>
        <taxon>Haemosporida</taxon>
        <taxon>Plasmodiidae</taxon>
        <taxon>Plasmodium</taxon>
        <taxon>Plasmodium (Plasmodium)</taxon>
    </lineage>
</organism>